<keyword evidence="5" id="KW-1185">Reference proteome</keyword>
<proteinExistence type="predicted"/>
<dbReference type="InterPro" id="IPR027417">
    <property type="entry name" value="P-loop_NTPase"/>
</dbReference>
<feature type="compositionally biased region" description="Polar residues" evidence="2">
    <location>
        <begin position="627"/>
        <end position="638"/>
    </location>
</feature>
<feature type="compositionally biased region" description="Polar residues" evidence="2">
    <location>
        <begin position="438"/>
        <end position="450"/>
    </location>
</feature>
<feature type="compositionally biased region" description="Basic and acidic residues" evidence="2">
    <location>
        <begin position="639"/>
        <end position="649"/>
    </location>
</feature>
<dbReference type="Proteomes" id="UP001159427">
    <property type="component" value="Unassembled WGS sequence"/>
</dbReference>
<name>A0ABN8S988_9CNID</name>
<dbReference type="InterPro" id="IPR007527">
    <property type="entry name" value="Znf_SWIM"/>
</dbReference>
<feature type="region of interest" description="Disordered" evidence="2">
    <location>
        <begin position="433"/>
        <end position="455"/>
    </location>
</feature>
<dbReference type="PROSITE" id="PS50966">
    <property type="entry name" value="ZF_SWIM"/>
    <property type="match status" value="1"/>
</dbReference>
<reference evidence="4 5" key="1">
    <citation type="submission" date="2022-05" db="EMBL/GenBank/DDBJ databases">
        <authorList>
            <consortium name="Genoscope - CEA"/>
            <person name="William W."/>
        </authorList>
    </citation>
    <scope>NUCLEOTIDE SEQUENCE [LARGE SCALE GENOMIC DNA]</scope>
</reference>
<comment type="caution">
    <text evidence="4">The sequence shown here is derived from an EMBL/GenBank/DDBJ whole genome shotgun (WGS) entry which is preliminary data.</text>
</comment>
<dbReference type="EMBL" id="CALNXI010002495">
    <property type="protein sequence ID" value="CAH3188281.1"/>
    <property type="molecule type" value="Genomic_DNA"/>
</dbReference>
<keyword evidence="1" id="KW-0479">Metal-binding</keyword>
<feature type="non-terminal residue" evidence="4">
    <location>
        <position position="691"/>
    </location>
</feature>
<sequence length="691" mass="76941">MASMLPEVVFFYGPPFPGKTLFYVHEFSQTHERICPHELFEADPSLSLRAVILKVVNVISKGQSVVLDDEKSTKKSRKSYLNIIRNKVPYCSYRVVHFHVSSCDGLLICEWAREWQLAHQFECLSDDATFKIETVKNSEHWFEKRSAELPDKEEGFSKIDQVEIQLICDTPYKFVVPALFLQWEGLFDDAEEVQCNTKRVAIGIIGKWSQSNPCGRVIVFHMSAKQPCPEGSCECVEKMKRDLSELATQTDVPVYFVHFSSFMAKFSRPPNPGLFAWLQKLHTIDLSSRATFCVCSSDAHQKAASAAGVKSIKADKLLQNPEMINAVHVGLTAQVPDYVKKAKLAWFSSQIRPSACVPLFLRAKSSFSSPSNVTTQCFLTTNNERVHGVCFKDFSTFDSFNSCYQNTAVPTKPASRDIFKLKDCLSKQNVFAKKTPPKTESNTPPGTSNVSHDKTPLREQADKHTITASPVTPSLLAKHLSPTDIEGLAFSPGHFRRGEGCVKLIRNVSICVEQEGVLFAAKCLGSQGQLYDVSALLNQEGVVRAVCSCADPASKLGKCKHSVGLLLWCKEEKNVNKIINPRSCSLPSTSKLEPVAGSVVKQKKTGCDESAERSQGDEPTRREKNKSLPNGKSSFTKTSSDHEGKRAADEVSNAKLSHKRMKTKKSENTFYCLSPEELLQTAEEILQEVRT</sequence>
<feature type="region of interest" description="Disordered" evidence="2">
    <location>
        <begin position="595"/>
        <end position="667"/>
    </location>
</feature>
<evidence type="ECO:0000313" key="4">
    <source>
        <dbReference type="EMBL" id="CAH3188281.1"/>
    </source>
</evidence>
<evidence type="ECO:0000259" key="3">
    <source>
        <dbReference type="PROSITE" id="PS50966"/>
    </source>
</evidence>
<keyword evidence="1" id="KW-0863">Zinc-finger</keyword>
<feature type="domain" description="SWIM-type" evidence="3">
    <location>
        <begin position="531"/>
        <end position="570"/>
    </location>
</feature>
<accession>A0ABN8S988</accession>
<evidence type="ECO:0000256" key="1">
    <source>
        <dbReference type="PROSITE-ProRule" id="PRU00325"/>
    </source>
</evidence>
<dbReference type="Gene3D" id="3.40.50.300">
    <property type="entry name" value="P-loop containing nucleotide triphosphate hydrolases"/>
    <property type="match status" value="1"/>
</dbReference>
<evidence type="ECO:0000313" key="5">
    <source>
        <dbReference type="Proteomes" id="UP001159427"/>
    </source>
</evidence>
<feature type="compositionally biased region" description="Basic and acidic residues" evidence="2">
    <location>
        <begin position="605"/>
        <end position="626"/>
    </location>
</feature>
<keyword evidence="1" id="KW-0862">Zinc</keyword>
<evidence type="ECO:0000256" key="2">
    <source>
        <dbReference type="SAM" id="MobiDB-lite"/>
    </source>
</evidence>
<gene>
    <name evidence="4" type="ORF">PEVE_00018316</name>
</gene>
<organism evidence="4 5">
    <name type="scientific">Porites evermanni</name>
    <dbReference type="NCBI Taxonomy" id="104178"/>
    <lineage>
        <taxon>Eukaryota</taxon>
        <taxon>Metazoa</taxon>
        <taxon>Cnidaria</taxon>
        <taxon>Anthozoa</taxon>
        <taxon>Hexacorallia</taxon>
        <taxon>Scleractinia</taxon>
        <taxon>Fungiina</taxon>
        <taxon>Poritidae</taxon>
        <taxon>Porites</taxon>
    </lineage>
</organism>
<protein>
    <recommendedName>
        <fullName evidence="3">SWIM-type domain-containing protein</fullName>
    </recommendedName>
</protein>